<sequence length="368" mass="42505">MKRVCACLLLGVCVWASDYDFDMSAIEVKPYTLSGYLKGEAKHQWLNPDSPMYPSKNKESMQTYLGEANVKFAYFKDAWKIDSEAIANYSDIDGTVERGVTLAQLYGQYKFDTNHLVEVGKKTPKWGKGYFVNPIAFFDRKKNPDDPEVSREGYILANYRYNKSYSGDVQNITFDLLGLKKERGLNEEFEGSEGTYLGAKLYMLYHDTDIEFLYMYASDDHDKIGFDFSKNLQSNFEIHGEFAKTLGVDDYAYLVGFKYLTAQELSITGEYFYQKNKTSPKEPFWDKQYLITKIAQKEPFGLLYSSVYYKNSYNLEDRSMQNVFGATYSFKNNTSLDISYTNNSGNKGTEYGGKLVEDVLWTKVNWYF</sequence>
<dbReference type="RefSeq" id="WP_205459616.1">
    <property type="nucleotide sequence ID" value="NZ_JAFHKK010000023.1"/>
</dbReference>
<name>A0ABS2WTT4_9BACT</name>
<comment type="caution">
    <text evidence="1">The sequence shown here is derived from an EMBL/GenBank/DDBJ whole genome shotgun (WGS) entry which is preliminary data.</text>
</comment>
<evidence type="ECO:0000313" key="1">
    <source>
        <dbReference type="EMBL" id="MBN2965071.1"/>
    </source>
</evidence>
<accession>A0ABS2WTT4</accession>
<reference evidence="2" key="1">
    <citation type="submission" date="2021-02" db="EMBL/GenBank/DDBJ databases">
        <title>Sulfurospirillum tamanensis sp. nov.</title>
        <authorList>
            <person name="Merkel A.Y."/>
        </authorList>
    </citation>
    <scope>NUCLEOTIDE SEQUENCE [LARGE SCALE GENOMIC DNA]</scope>
    <source>
        <strain evidence="2">T05b</strain>
    </source>
</reference>
<reference evidence="1 2" key="3">
    <citation type="submission" date="2021-02" db="EMBL/GenBank/DDBJ databases">
        <authorList>
            <person name="Merkel A.Y."/>
        </authorList>
    </citation>
    <scope>NUCLEOTIDE SEQUENCE [LARGE SCALE GENOMIC DNA]</scope>
    <source>
        <strain evidence="1 2">T05b</strain>
    </source>
</reference>
<dbReference type="Proteomes" id="UP000703590">
    <property type="component" value="Unassembled WGS sequence"/>
</dbReference>
<organism evidence="1 2">
    <name type="scientific">Sulfurospirillum tamanense</name>
    <dbReference type="NCBI Taxonomy" id="2813362"/>
    <lineage>
        <taxon>Bacteria</taxon>
        <taxon>Pseudomonadati</taxon>
        <taxon>Campylobacterota</taxon>
        <taxon>Epsilonproteobacteria</taxon>
        <taxon>Campylobacterales</taxon>
        <taxon>Sulfurospirillaceae</taxon>
        <taxon>Sulfurospirillum</taxon>
    </lineage>
</organism>
<gene>
    <name evidence="1" type="ORF">JWV37_09785</name>
</gene>
<reference evidence="1 2" key="2">
    <citation type="submission" date="2021-02" db="EMBL/GenBank/DDBJ databases">
        <title>Sulfurospirillum tamanensis sp. nov.</title>
        <authorList>
            <person name="Frolova A."/>
            <person name="Merkel A."/>
            <person name="Slobodkin A."/>
        </authorList>
    </citation>
    <scope>NUCLEOTIDE SEQUENCE [LARGE SCALE GENOMIC DNA]</scope>
    <source>
        <strain evidence="1 2">T05b</strain>
    </source>
</reference>
<evidence type="ECO:0000313" key="2">
    <source>
        <dbReference type="Proteomes" id="UP000703590"/>
    </source>
</evidence>
<protein>
    <submittedName>
        <fullName evidence="1">Uncharacterized protein</fullName>
    </submittedName>
</protein>
<dbReference type="EMBL" id="JAFHKK010000023">
    <property type="protein sequence ID" value="MBN2965071.1"/>
    <property type="molecule type" value="Genomic_DNA"/>
</dbReference>
<proteinExistence type="predicted"/>
<keyword evidence="2" id="KW-1185">Reference proteome</keyword>